<evidence type="ECO:0000313" key="3">
    <source>
        <dbReference type="Proteomes" id="UP001250214"/>
    </source>
</evidence>
<protein>
    <submittedName>
        <fullName evidence="2">Clp protease N-terminal domain-containing protein</fullName>
    </submittedName>
</protein>
<sequence length="96" mass="10582">MSEDEWLPMTPRCASIIKYAGEISRSKGSGFIGVEHLFIAILKDESSVPCQISKNEIGDSEVERLIAALLEFVSADEYTNTIDKDLLRRLGFDSGG</sequence>
<keyword evidence="2" id="KW-0645">Protease</keyword>
<dbReference type="SUPFAM" id="SSF81923">
    <property type="entry name" value="Double Clp-N motif"/>
    <property type="match status" value="1"/>
</dbReference>
<organism evidence="2 3">
    <name type="scientific">Lipingzhangella rawalii</name>
    <dbReference type="NCBI Taxonomy" id="2055835"/>
    <lineage>
        <taxon>Bacteria</taxon>
        <taxon>Bacillati</taxon>
        <taxon>Actinomycetota</taxon>
        <taxon>Actinomycetes</taxon>
        <taxon>Streptosporangiales</taxon>
        <taxon>Nocardiopsidaceae</taxon>
        <taxon>Lipingzhangella</taxon>
    </lineage>
</organism>
<keyword evidence="3" id="KW-1185">Reference proteome</keyword>
<gene>
    <name evidence="2" type="ORF">RIF23_03025</name>
</gene>
<dbReference type="EMBL" id="JAVLVT010000001">
    <property type="protein sequence ID" value="MDS1269265.1"/>
    <property type="molecule type" value="Genomic_DNA"/>
</dbReference>
<evidence type="ECO:0000313" key="2">
    <source>
        <dbReference type="EMBL" id="MDS1269265.1"/>
    </source>
</evidence>
<accession>A0ABU2H340</accession>
<evidence type="ECO:0000259" key="1">
    <source>
        <dbReference type="Pfam" id="PF02861"/>
    </source>
</evidence>
<name>A0ABU2H340_9ACTN</name>
<dbReference type="Gene3D" id="1.10.1780.10">
    <property type="entry name" value="Clp, N-terminal domain"/>
    <property type="match status" value="1"/>
</dbReference>
<reference evidence="3" key="1">
    <citation type="submission" date="2023-07" db="EMBL/GenBank/DDBJ databases">
        <title>Novel species in the genus Lipingzhangella isolated from Sambhar Salt Lake.</title>
        <authorList>
            <person name="Jiya N."/>
            <person name="Kajale S."/>
            <person name="Sharma A."/>
        </authorList>
    </citation>
    <scope>NUCLEOTIDE SEQUENCE [LARGE SCALE GENOMIC DNA]</scope>
    <source>
        <strain evidence="3">LS1_29</strain>
    </source>
</reference>
<dbReference type="Pfam" id="PF02861">
    <property type="entry name" value="Clp_N"/>
    <property type="match status" value="1"/>
</dbReference>
<dbReference type="InterPro" id="IPR004176">
    <property type="entry name" value="Clp_R_N"/>
</dbReference>
<keyword evidence="2" id="KW-0378">Hydrolase</keyword>
<proteinExistence type="predicted"/>
<comment type="caution">
    <text evidence="2">The sequence shown here is derived from an EMBL/GenBank/DDBJ whole genome shotgun (WGS) entry which is preliminary data.</text>
</comment>
<dbReference type="RefSeq" id="WP_310910758.1">
    <property type="nucleotide sequence ID" value="NZ_JAVLVT010000001.1"/>
</dbReference>
<dbReference type="GO" id="GO:0006508">
    <property type="term" value="P:proteolysis"/>
    <property type="evidence" value="ECO:0007669"/>
    <property type="project" value="UniProtKB-KW"/>
</dbReference>
<dbReference type="Proteomes" id="UP001250214">
    <property type="component" value="Unassembled WGS sequence"/>
</dbReference>
<feature type="domain" description="Clp R" evidence="1">
    <location>
        <begin position="7"/>
        <end position="48"/>
    </location>
</feature>
<dbReference type="GO" id="GO:0008233">
    <property type="term" value="F:peptidase activity"/>
    <property type="evidence" value="ECO:0007669"/>
    <property type="project" value="UniProtKB-KW"/>
</dbReference>
<dbReference type="InterPro" id="IPR036628">
    <property type="entry name" value="Clp_N_dom_sf"/>
</dbReference>